<evidence type="ECO:0000313" key="4">
    <source>
        <dbReference type="Proteomes" id="UP000486903"/>
    </source>
</evidence>
<dbReference type="InterPro" id="IPR000468">
    <property type="entry name" value="Barstar"/>
</dbReference>
<name>A0A6B4JLV1_CLOBO</name>
<gene>
    <name evidence="3" type="ORF">FDG31_14855</name>
</gene>
<sequence length="192" mass="22817">MKSIEVIGLFAKDYLSDKEFEEWVYVNDEEINKLFSDAIYYEIISTDYSDNKNVATLKNELQEYLLSNYFDDYNKINDGYVEKVIDTVETDDNIINILKQKYGQKDMVEINYENINTLTELHKVLKEKLEFSQYYVINWHALREFLEATLMPKMLIFNGWSHLNNIMPNEAKKLKEVLVESISNECKVIYKD</sequence>
<dbReference type="SUPFAM" id="SSF52038">
    <property type="entry name" value="Barstar-related"/>
    <property type="match status" value="1"/>
</dbReference>
<comment type="caution">
    <text evidence="3">The sequence shown here is derived from an EMBL/GenBank/DDBJ whole genome shotgun (WGS) entry which is preliminary data.</text>
</comment>
<organism evidence="3 4">
    <name type="scientific">Clostridium botulinum</name>
    <dbReference type="NCBI Taxonomy" id="1491"/>
    <lineage>
        <taxon>Bacteria</taxon>
        <taxon>Bacillati</taxon>
        <taxon>Bacillota</taxon>
        <taxon>Clostridia</taxon>
        <taxon>Eubacteriales</taxon>
        <taxon>Clostridiaceae</taxon>
        <taxon>Clostridium</taxon>
    </lineage>
</organism>
<dbReference type="AlphaFoldDB" id="A0A6B4JLV1"/>
<reference evidence="3 4" key="1">
    <citation type="submission" date="2019-04" db="EMBL/GenBank/DDBJ databases">
        <title>Genome sequencing of Clostridium botulinum Groups I-IV and Clostridium butyricum.</title>
        <authorList>
            <person name="Brunt J."/>
            <person name="Van Vliet A.H.M."/>
            <person name="Stringer S.C."/>
            <person name="Carter A.T."/>
            <person name="Peck M.W."/>
        </authorList>
    </citation>
    <scope>NUCLEOTIDE SEQUENCE [LARGE SCALE GENOMIC DNA]</scope>
    <source>
        <strain evidence="3 4">BL81</strain>
    </source>
</reference>
<comment type="similarity">
    <text evidence="1">Belongs to the barstar family.</text>
</comment>
<dbReference type="Proteomes" id="UP000486903">
    <property type="component" value="Unassembled WGS sequence"/>
</dbReference>
<proteinExistence type="inferred from homology"/>
<dbReference type="RefSeq" id="WP_003371390.1">
    <property type="nucleotide sequence ID" value="NZ_JACBBA010000002.1"/>
</dbReference>
<dbReference type="InterPro" id="IPR035905">
    <property type="entry name" value="Barstar-like_sf"/>
</dbReference>
<dbReference type="EMBL" id="SXFB01000015">
    <property type="protein sequence ID" value="NFV27425.1"/>
    <property type="molecule type" value="Genomic_DNA"/>
</dbReference>
<feature type="domain" description="Barstar (barnase inhibitor)" evidence="2">
    <location>
        <begin position="108"/>
        <end position="180"/>
    </location>
</feature>
<accession>A0A6B4JLV1</accession>
<evidence type="ECO:0000256" key="1">
    <source>
        <dbReference type="ARBA" id="ARBA00006845"/>
    </source>
</evidence>
<dbReference type="Gene3D" id="3.30.370.10">
    <property type="entry name" value="Barstar-like"/>
    <property type="match status" value="1"/>
</dbReference>
<dbReference type="Pfam" id="PF01337">
    <property type="entry name" value="Barstar"/>
    <property type="match status" value="1"/>
</dbReference>
<evidence type="ECO:0000313" key="3">
    <source>
        <dbReference type="EMBL" id="NFV27425.1"/>
    </source>
</evidence>
<protein>
    <recommendedName>
        <fullName evidence="2">Barstar (barnase inhibitor) domain-containing protein</fullName>
    </recommendedName>
</protein>
<evidence type="ECO:0000259" key="2">
    <source>
        <dbReference type="Pfam" id="PF01337"/>
    </source>
</evidence>